<evidence type="ECO:0000313" key="9">
    <source>
        <dbReference type="EMBL" id="GAA4750367.1"/>
    </source>
</evidence>
<evidence type="ECO:0000256" key="4">
    <source>
        <dbReference type="ARBA" id="ARBA00022692"/>
    </source>
</evidence>
<dbReference type="Gene3D" id="1.10.3720.10">
    <property type="entry name" value="MetI-like"/>
    <property type="match status" value="1"/>
</dbReference>
<organism evidence="9 10">
    <name type="scientific">Nocardioides endophyticus</name>
    <dbReference type="NCBI Taxonomy" id="1353775"/>
    <lineage>
        <taxon>Bacteria</taxon>
        <taxon>Bacillati</taxon>
        <taxon>Actinomycetota</taxon>
        <taxon>Actinomycetes</taxon>
        <taxon>Propionibacteriales</taxon>
        <taxon>Nocardioidaceae</taxon>
        <taxon>Nocardioides</taxon>
    </lineage>
</organism>
<evidence type="ECO:0000259" key="8">
    <source>
        <dbReference type="PROSITE" id="PS50928"/>
    </source>
</evidence>
<dbReference type="Proteomes" id="UP001499882">
    <property type="component" value="Unassembled WGS sequence"/>
</dbReference>
<comment type="similarity">
    <text evidence="7">Belongs to the binding-protein-dependent transport system permease family.</text>
</comment>
<evidence type="ECO:0000256" key="1">
    <source>
        <dbReference type="ARBA" id="ARBA00004651"/>
    </source>
</evidence>
<dbReference type="PROSITE" id="PS50928">
    <property type="entry name" value="ABC_TM1"/>
    <property type="match status" value="1"/>
</dbReference>
<feature type="transmembrane region" description="Helical" evidence="7">
    <location>
        <begin position="110"/>
        <end position="133"/>
    </location>
</feature>
<keyword evidence="3" id="KW-1003">Cell membrane</keyword>
<reference evidence="10" key="1">
    <citation type="journal article" date="2019" name="Int. J. Syst. Evol. Microbiol.">
        <title>The Global Catalogue of Microorganisms (GCM) 10K type strain sequencing project: providing services to taxonomists for standard genome sequencing and annotation.</title>
        <authorList>
            <consortium name="The Broad Institute Genomics Platform"/>
            <consortium name="The Broad Institute Genome Sequencing Center for Infectious Disease"/>
            <person name="Wu L."/>
            <person name="Ma J."/>
        </authorList>
    </citation>
    <scope>NUCLEOTIDE SEQUENCE [LARGE SCALE GENOMIC DNA]</scope>
    <source>
        <strain evidence="10">JCM 18532</strain>
    </source>
</reference>
<evidence type="ECO:0000256" key="3">
    <source>
        <dbReference type="ARBA" id="ARBA00022475"/>
    </source>
</evidence>
<feature type="domain" description="ABC transmembrane type-1" evidence="8">
    <location>
        <begin position="106"/>
        <end position="303"/>
    </location>
</feature>
<keyword evidence="2 7" id="KW-0813">Transport</keyword>
<comment type="subcellular location">
    <subcellularLocation>
        <location evidence="1 7">Cell membrane</location>
        <topology evidence="1 7">Multi-pass membrane protein</topology>
    </subcellularLocation>
</comment>
<accession>A0ABP8Z9J1</accession>
<keyword evidence="6 7" id="KW-0472">Membrane</keyword>
<keyword evidence="10" id="KW-1185">Reference proteome</keyword>
<dbReference type="InterPro" id="IPR045621">
    <property type="entry name" value="BPD_transp_1_N"/>
</dbReference>
<dbReference type="Pfam" id="PF19300">
    <property type="entry name" value="BPD_transp_1_N"/>
    <property type="match status" value="1"/>
</dbReference>
<dbReference type="Pfam" id="PF00528">
    <property type="entry name" value="BPD_transp_1"/>
    <property type="match status" value="1"/>
</dbReference>
<sequence>MQLMMFLLRRLIRLVLSLLVVSALTFGLLSLAPGSFAGIQAAGAGSTGLASGRSVDLTSQVQQRFGEDLPVWQQYKNWLGPALHGDFGYSYKYPESTVGELIVAKLPTSLALALIAVVLALMIAIPMGILAAARRNSPWDHGSMFVLTAATAFPTYLAGILLVLIFSSWLHWLPTGGWSGPRYAILPIIALTIAPAGVMARYVRSSVLEVLREEYVVAAFAKGGSRRIVMRRHVLRNALMPLVTVVGPLLTGLVVGTIFIETIFGVPGIGGLFTEAAQVRDMPLLMGTTLVFALMLMLVNLLVDLSYAVIDPRTRTGLGLSTEPAERTSGPAAVEAMMEEVKP</sequence>
<evidence type="ECO:0000256" key="2">
    <source>
        <dbReference type="ARBA" id="ARBA00022448"/>
    </source>
</evidence>
<evidence type="ECO:0000256" key="6">
    <source>
        <dbReference type="ARBA" id="ARBA00023136"/>
    </source>
</evidence>
<evidence type="ECO:0000256" key="7">
    <source>
        <dbReference type="RuleBase" id="RU363032"/>
    </source>
</evidence>
<dbReference type="SUPFAM" id="SSF161098">
    <property type="entry name" value="MetI-like"/>
    <property type="match status" value="1"/>
</dbReference>
<comment type="caution">
    <text evidence="9">The sequence shown here is derived from an EMBL/GenBank/DDBJ whole genome shotgun (WGS) entry which is preliminary data.</text>
</comment>
<dbReference type="PANTHER" id="PTHR43163">
    <property type="entry name" value="DIPEPTIDE TRANSPORT SYSTEM PERMEASE PROTEIN DPPB-RELATED"/>
    <property type="match status" value="1"/>
</dbReference>
<dbReference type="CDD" id="cd06261">
    <property type="entry name" value="TM_PBP2"/>
    <property type="match status" value="1"/>
</dbReference>
<feature type="transmembrane region" description="Helical" evidence="7">
    <location>
        <begin position="145"/>
        <end position="172"/>
    </location>
</feature>
<proteinExistence type="inferred from homology"/>
<dbReference type="EMBL" id="BAABKN010000025">
    <property type="protein sequence ID" value="GAA4750367.1"/>
    <property type="molecule type" value="Genomic_DNA"/>
</dbReference>
<dbReference type="InterPro" id="IPR035906">
    <property type="entry name" value="MetI-like_sf"/>
</dbReference>
<gene>
    <name evidence="9" type="ORF">GCM10023350_39450</name>
</gene>
<evidence type="ECO:0000313" key="10">
    <source>
        <dbReference type="Proteomes" id="UP001499882"/>
    </source>
</evidence>
<dbReference type="InterPro" id="IPR000515">
    <property type="entry name" value="MetI-like"/>
</dbReference>
<feature type="transmembrane region" description="Helical" evidence="7">
    <location>
        <begin position="184"/>
        <end position="203"/>
    </location>
</feature>
<name>A0ABP8Z9J1_9ACTN</name>
<protein>
    <submittedName>
        <fullName evidence="9">ABC transporter permease</fullName>
    </submittedName>
</protein>
<dbReference type="PANTHER" id="PTHR43163:SF6">
    <property type="entry name" value="DIPEPTIDE TRANSPORT SYSTEM PERMEASE PROTEIN DPPB-RELATED"/>
    <property type="match status" value="1"/>
</dbReference>
<evidence type="ECO:0000256" key="5">
    <source>
        <dbReference type="ARBA" id="ARBA00022989"/>
    </source>
</evidence>
<keyword evidence="5 7" id="KW-1133">Transmembrane helix</keyword>
<keyword evidence="4 7" id="KW-0812">Transmembrane</keyword>
<feature type="transmembrane region" description="Helical" evidence="7">
    <location>
        <begin position="284"/>
        <end position="303"/>
    </location>
</feature>
<feature type="transmembrane region" description="Helical" evidence="7">
    <location>
        <begin position="239"/>
        <end position="264"/>
    </location>
</feature>